<dbReference type="Pfam" id="PF07734">
    <property type="entry name" value="FBA_1"/>
    <property type="match status" value="1"/>
</dbReference>
<organism evidence="2">
    <name type="scientific">Medicago truncatula</name>
    <name type="common">Barrel medic</name>
    <name type="synonym">Medicago tribuloides</name>
    <dbReference type="NCBI Taxonomy" id="3880"/>
    <lineage>
        <taxon>Eukaryota</taxon>
        <taxon>Viridiplantae</taxon>
        <taxon>Streptophyta</taxon>
        <taxon>Embryophyta</taxon>
        <taxon>Tracheophyta</taxon>
        <taxon>Spermatophyta</taxon>
        <taxon>Magnoliopsida</taxon>
        <taxon>eudicotyledons</taxon>
        <taxon>Gunneridae</taxon>
        <taxon>Pentapetalae</taxon>
        <taxon>rosids</taxon>
        <taxon>fabids</taxon>
        <taxon>Fabales</taxon>
        <taxon>Fabaceae</taxon>
        <taxon>Papilionoideae</taxon>
        <taxon>50 kb inversion clade</taxon>
        <taxon>NPAAA clade</taxon>
        <taxon>Hologalegina</taxon>
        <taxon>IRL clade</taxon>
        <taxon>Trifolieae</taxon>
        <taxon>Medicago</taxon>
    </lineage>
</organism>
<dbReference type="NCBIfam" id="TIGR01640">
    <property type="entry name" value="F_box_assoc_1"/>
    <property type="match status" value="1"/>
</dbReference>
<accession>A0A396HZF3</accession>
<evidence type="ECO:0000259" key="1">
    <source>
        <dbReference type="SMART" id="SM00256"/>
    </source>
</evidence>
<dbReference type="Proteomes" id="UP000265566">
    <property type="component" value="Chromosome 4"/>
</dbReference>
<evidence type="ECO:0000313" key="2">
    <source>
        <dbReference type="EMBL" id="RHN58726.1"/>
    </source>
</evidence>
<dbReference type="SUPFAM" id="SSF81383">
    <property type="entry name" value="F-box domain"/>
    <property type="match status" value="1"/>
</dbReference>
<dbReference type="InterPro" id="IPR050796">
    <property type="entry name" value="SCF_F-box_component"/>
</dbReference>
<dbReference type="Pfam" id="PF00646">
    <property type="entry name" value="F-box"/>
    <property type="match status" value="1"/>
</dbReference>
<feature type="domain" description="F-box" evidence="1">
    <location>
        <begin position="22"/>
        <end position="62"/>
    </location>
</feature>
<dbReference type="InterPro" id="IPR006527">
    <property type="entry name" value="F-box-assoc_dom_typ1"/>
</dbReference>
<dbReference type="Gene3D" id="1.20.1280.50">
    <property type="match status" value="1"/>
</dbReference>
<dbReference type="InterPro" id="IPR017451">
    <property type="entry name" value="F-box-assoc_interact_dom"/>
</dbReference>
<dbReference type="InterPro" id="IPR001810">
    <property type="entry name" value="F-box_dom"/>
</dbReference>
<dbReference type="EMBL" id="PSQE01000004">
    <property type="protein sequence ID" value="RHN58726.1"/>
    <property type="molecule type" value="Genomic_DNA"/>
</dbReference>
<sequence length="421" mass="49072">MVSVCMQLKESMALTKKVSNHIPHDLSFDIVSKLPLKSLKRFTCVCKFWANLFENPQFMSVYRNNFFLSRSRYDDHQNSRLLLKVTPAYGYGRVDKMFLLSGDTFENSVKLDWPPLFEEDSKAIFIVGSVVNGILCLCQGGIRVDTTYIFYKLEQKVVLWNPSTDEFKAIPNGSFEHTILKAFPPGSVFEDLPTIHTFINIHGFGYDPVTDDYKLIRYFCFFEDIEEDDDPSDESVWQIYSLKSNSWRDLEVEMPNHTWTDQWQNAGKSVYCQGMCHWWGYEDYDGDEVLVSFNLSDEVFITTPFNYNWGRFFKHMVVLKEFIAMIEYEDDPFYFFISILGEIGVAESWTRLFKIGPLYGVEEPIGVGKNADIFYMKKDEEVARFDLNTEVIEDIRVKGRYKCCQTVIYNESLLPIEGMHG</sequence>
<comment type="caution">
    <text evidence="2">The sequence shown here is derived from an EMBL/GenBank/DDBJ whole genome shotgun (WGS) entry which is preliminary data.</text>
</comment>
<reference evidence="2" key="1">
    <citation type="journal article" date="2018" name="Nat. Plants">
        <title>Whole-genome landscape of Medicago truncatula symbiotic genes.</title>
        <authorList>
            <person name="Pecrix Y."/>
            <person name="Gamas P."/>
            <person name="Carrere S."/>
        </authorList>
    </citation>
    <scope>NUCLEOTIDE SEQUENCE</scope>
    <source>
        <tissue evidence="2">Leaves</tissue>
    </source>
</reference>
<dbReference type="Gramene" id="rna20660">
    <property type="protein sequence ID" value="RHN58726.1"/>
    <property type="gene ID" value="gene20660"/>
</dbReference>
<dbReference type="InterPro" id="IPR036047">
    <property type="entry name" value="F-box-like_dom_sf"/>
</dbReference>
<name>A0A396HZF3_MEDTR</name>
<protein>
    <submittedName>
        <fullName evidence="2">Putative F-box domain-containing protein</fullName>
    </submittedName>
</protein>
<dbReference type="SMART" id="SM00256">
    <property type="entry name" value="FBOX"/>
    <property type="match status" value="1"/>
</dbReference>
<proteinExistence type="predicted"/>
<dbReference type="PANTHER" id="PTHR31672:SF13">
    <property type="entry name" value="F-BOX PROTEIN CPR30-LIKE"/>
    <property type="match status" value="1"/>
</dbReference>
<gene>
    <name evidence="2" type="ORF">MtrunA17_Chr4g0005431</name>
</gene>
<dbReference type="AlphaFoldDB" id="A0A396HZF3"/>
<dbReference type="PANTHER" id="PTHR31672">
    <property type="entry name" value="BNACNNG10540D PROTEIN"/>
    <property type="match status" value="1"/>
</dbReference>